<keyword evidence="7" id="KW-1185">Reference proteome</keyword>
<evidence type="ECO:0000256" key="5">
    <source>
        <dbReference type="SAM" id="Phobius"/>
    </source>
</evidence>
<name>A0A1G7D5H9_9NOCA</name>
<comment type="subcellular location">
    <subcellularLocation>
        <location evidence="1">Membrane</location>
        <topology evidence="1">Multi-pass membrane protein</topology>
    </subcellularLocation>
</comment>
<dbReference type="GO" id="GO:0016020">
    <property type="term" value="C:membrane"/>
    <property type="evidence" value="ECO:0007669"/>
    <property type="project" value="UniProtKB-SubCell"/>
</dbReference>
<evidence type="ECO:0000313" key="7">
    <source>
        <dbReference type="Proteomes" id="UP000199417"/>
    </source>
</evidence>
<protein>
    <submittedName>
        <fullName evidence="6">DoxX-like family protein</fullName>
    </submittedName>
</protein>
<dbReference type="EMBL" id="FNAB01000018">
    <property type="protein sequence ID" value="SDE46226.1"/>
    <property type="molecule type" value="Genomic_DNA"/>
</dbReference>
<dbReference type="InterPro" id="IPR032808">
    <property type="entry name" value="DoxX"/>
</dbReference>
<evidence type="ECO:0000256" key="4">
    <source>
        <dbReference type="ARBA" id="ARBA00023136"/>
    </source>
</evidence>
<keyword evidence="3 5" id="KW-1133">Transmembrane helix</keyword>
<dbReference type="STRING" id="168276.SAMN05444580_1189"/>
<proteinExistence type="predicted"/>
<evidence type="ECO:0000313" key="6">
    <source>
        <dbReference type="EMBL" id="SDE46226.1"/>
    </source>
</evidence>
<keyword evidence="2 5" id="KW-0812">Transmembrane</keyword>
<accession>A0A1G7D5H9</accession>
<reference evidence="6 7" key="1">
    <citation type="submission" date="2016-10" db="EMBL/GenBank/DDBJ databases">
        <authorList>
            <person name="de Groot N.N."/>
        </authorList>
    </citation>
    <scope>NUCLEOTIDE SEQUENCE [LARGE SCALE GENOMIC DNA]</scope>
    <source>
        <strain evidence="6 7">JCM 11308</strain>
    </source>
</reference>
<dbReference type="Pfam" id="PF13564">
    <property type="entry name" value="DoxX_2"/>
    <property type="match status" value="1"/>
</dbReference>
<keyword evidence="4 5" id="KW-0472">Membrane</keyword>
<dbReference type="Proteomes" id="UP000199417">
    <property type="component" value="Unassembled WGS sequence"/>
</dbReference>
<dbReference type="AlphaFoldDB" id="A0A1G7D5H9"/>
<gene>
    <name evidence="6" type="ORF">SAMN05444580_1189</name>
</gene>
<evidence type="ECO:0000256" key="2">
    <source>
        <dbReference type="ARBA" id="ARBA00022692"/>
    </source>
</evidence>
<feature type="transmembrane region" description="Helical" evidence="5">
    <location>
        <begin position="63"/>
        <end position="89"/>
    </location>
</feature>
<evidence type="ECO:0000256" key="3">
    <source>
        <dbReference type="ARBA" id="ARBA00022989"/>
    </source>
</evidence>
<evidence type="ECO:0000256" key="1">
    <source>
        <dbReference type="ARBA" id="ARBA00004141"/>
    </source>
</evidence>
<feature type="transmembrane region" description="Helical" evidence="5">
    <location>
        <begin position="101"/>
        <end position="121"/>
    </location>
</feature>
<dbReference type="RefSeq" id="WP_072846459.1">
    <property type="nucleotide sequence ID" value="NZ_FNAB01000018.1"/>
</dbReference>
<sequence>MDVVAIVCTIVLAIGALGAAIPKVRLRGTAWTALRDRGLTANQVRAIGAAEITGSVGVLVGLFWWPLGVVAAVGLLLLMLGATAFHVKYGDFGNPDMRGPAVYPAGLAVLAVVVIVALLLAN</sequence>
<organism evidence="6 7">
    <name type="scientific">Rhodococcus tukisamuensis</name>
    <dbReference type="NCBI Taxonomy" id="168276"/>
    <lineage>
        <taxon>Bacteria</taxon>
        <taxon>Bacillati</taxon>
        <taxon>Actinomycetota</taxon>
        <taxon>Actinomycetes</taxon>
        <taxon>Mycobacteriales</taxon>
        <taxon>Nocardiaceae</taxon>
        <taxon>Rhodococcus</taxon>
    </lineage>
</organism>